<evidence type="ECO:0000256" key="1">
    <source>
        <dbReference type="SAM" id="SignalP"/>
    </source>
</evidence>
<name>A0A1Q9ELQ8_SYMMI</name>
<gene>
    <name evidence="2" type="ORF">AK812_SmicGene8145</name>
</gene>
<comment type="caution">
    <text evidence="2">The sequence shown here is derived from an EMBL/GenBank/DDBJ whole genome shotgun (WGS) entry which is preliminary data.</text>
</comment>
<dbReference type="EMBL" id="LSRX01000119">
    <property type="protein sequence ID" value="OLQ08362.1"/>
    <property type="molecule type" value="Genomic_DNA"/>
</dbReference>
<dbReference type="Proteomes" id="UP000186817">
    <property type="component" value="Unassembled WGS sequence"/>
</dbReference>
<protein>
    <submittedName>
        <fullName evidence="2">Uncharacterized protein</fullName>
    </submittedName>
</protein>
<reference evidence="2 3" key="1">
    <citation type="submission" date="2016-02" db="EMBL/GenBank/DDBJ databases">
        <title>Genome analysis of coral dinoflagellate symbionts highlights evolutionary adaptations to a symbiotic lifestyle.</title>
        <authorList>
            <person name="Aranda M."/>
            <person name="Li Y."/>
            <person name="Liew Y.J."/>
            <person name="Baumgarten S."/>
            <person name="Simakov O."/>
            <person name="Wilson M."/>
            <person name="Piel J."/>
            <person name="Ashoor H."/>
            <person name="Bougouffa S."/>
            <person name="Bajic V.B."/>
            <person name="Ryu T."/>
            <person name="Ravasi T."/>
            <person name="Bayer T."/>
            <person name="Micklem G."/>
            <person name="Kim H."/>
            <person name="Bhak J."/>
            <person name="Lajeunesse T.C."/>
            <person name="Voolstra C.R."/>
        </authorList>
    </citation>
    <scope>NUCLEOTIDE SEQUENCE [LARGE SCALE GENOMIC DNA]</scope>
    <source>
        <strain evidence="2 3">CCMP2467</strain>
    </source>
</reference>
<accession>A0A1Q9ELQ8</accession>
<keyword evidence="1" id="KW-0732">Signal</keyword>
<evidence type="ECO:0000313" key="3">
    <source>
        <dbReference type="Proteomes" id="UP000186817"/>
    </source>
</evidence>
<keyword evidence="3" id="KW-1185">Reference proteome</keyword>
<organism evidence="2 3">
    <name type="scientific">Symbiodinium microadriaticum</name>
    <name type="common">Dinoflagellate</name>
    <name type="synonym">Zooxanthella microadriatica</name>
    <dbReference type="NCBI Taxonomy" id="2951"/>
    <lineage>
        <taxon>Eukaryota</taxon>
        <taxon>Sar</taxon>
        <taxon>Alveolata</taxon>
        <taxon>Dinophyceae</taxon>
        <taxon>Suessiales</taxon>
        <taxon>Symbiodiniaceae</taxon>
        <taxon>Symbiodinium</taxon>
    </lineage>
</organism>
<evidence type="ECO:0000313" key="2">
    <source>
        <dbReference type="EMBL" id="OLQ08362.1"/>
    </source>
</evidence>
<proteinExistence type="predicted"/>
<feature type="chain" id="PRO_5012660848" evidence="1">
    <location>
        <begin position="29"/>
        <end position="239"/>
    </location>
</feature>
<dbReference type="AlphaFoldDB" id="A0A1Q9ELQ8"/>
<feature type="signal peptide" evidence="1">
    <location>
        <begin position="1"/>
        <end position="28"/>
    </location>
</feature>
<sequence>MRESIALILRLLELLELVIICSLEPCMGFTLVCHRHITWGTTFAALATASAPASGSSSHRQGHQRDWLQEHQPALHRQGRLPALDQQAQLPALDQQAQLPALDQQAQHQLDPLGDRWQLPGLHLPMEPAFLRAAGPSGALSPDAKAKVLSSKAASICKAKPPAAEAAPVPADPQEADEEEYVTVEVEAEVPIAMCFTAPSAPLSFRLSGSLKEAPQSQQKPTPSVATLCLRTTSAWCEG</sequence>